<keyword evidence="3" id="KW-1185">Reference proteome</keyword>
<sequence>MSYSSQRYDLDAAAARKRSQFASQSRDQRYYDQSYKNRTRNNYYRAPETSRASFQTRREGRPYAKREERSQSQRTRTKEEDRSNGDQRRRGERSPSNREALSSSRRDGRTSEGSRSPRDAHTRRESRPDAEKREHTRPEEVRPERRTSSRRESRDGLGTKVHSKREDASQREGEYSHLTPEEINTFLNSGRASKPSWGPSSTYGTYVFPLDSRGQHQTKDPTKCTCKCCPHPIGIAHGHNHRSQGPGTCSKRAAAASSRSRRTSDGRYLIQVIDKSRSTLNRENGPRYPISLDPRASCDHIASFLAPEKRYAKVVVHWDNGRVQRLDSQISMEDLIRHAQFLEVKEIKSVHWAM</sequence>
<proteinExistence type="predicted"/>
<feature type="region of interest" description="Disordered" evidence="1">
    <location>
        <begin position="237"/>
        <end position="263"/>
    </location>
</feature>
<organism evidence="2 3">
    <name type="scientific">Fusarium longipes</name>
    <dbReference type="NCBI Taxonomy" id="694270"/>
    <lineage>
        <taxon>Eukaryota</taxon>
        <taxon>Fungi</taxon>
        <taxon>Dikarya</taxon>
        <taxon>Ascomycota</taxon>
        <taxon>Pezizomycotina</taxon>
        <taxon>Sordariomycetes</taxon>
        <taxon>Hypocreomycetidae</taxon>
        <taxon>Hypocreales</taxon>
        <taxon>Nectriaceae</taxon>
        <taxon>Fusarium</taxon>
    </lineage>
</organism>
<reference evidence="2 3" key="1">
    <citation type="journal article" date="2018" name="PLoS Pathog.">
        <title>Evolution of structural diversity of trichothecenes, a family of toxins produced by plant pathogenic and entomopathogenic fungi.</title>
        <authorList>
            <person name="Proctor R.H."/>
            <person name="McCormick S.P."/>
            <person name="Kim H.S."/>
            <person name="Cardoza R.E."/>
            <person name="Stanley A.M."/>
            <person name="Lindo L."/>
            <person name="Kelly A."/>
            <person name="Brown D.W."/>
            <person name="Lee T."/>
            <person name="Vaughan M.M."/>
            <person name="Alexander N.J."/>
            <person name="Busman M."/>
            <person name="Gutierrez S."/>
        </authorList>
    </citation>
    <scope>NUCLEOTIDE SEQUENCE [LARGE SCALE GENOMIC DNA]</scope>
    <source>
        <strain evidence="2 3">NRRL 20695</strain>
    </source>
</reference>
<feature type="compositionally biased region" description="Basic and acidic residues" evidence="1">
    <location>
        <begin position="164"/>
        <end position="175"/>
    </location>
</feature>
<gene>
    <name evidence="2" type="ORF">FLONG3_3431</name>
</gene>
<name>A0A395T1N3_9HYPO</name>
<dbReference type="AlphaFoldDB" id="A0A395T1N3"/>
<dbReference type="OrthoDB" id="5090487at2759"/>
<evidence type="ECO:0000313" key="3">
    <source>
        <dbReference type="Proteomes" id="UP000266234"/>
    </source>
</evidence>
<comment type="caution">
    <text evidence="2">The sequence shown here is derived from an EMBL/GenBank/DDBJ whole genome shotgun (WGS) entry which is preliminary data.</text>
</comment>
<dbReference type="EMBL" id="PXOG01000068">
    <property type="protein sequence ID" value="RGP78427.1"/>
    <property type="molecule type" value="Genomic_DNA"/>
</dbReference>
<feature type="compositionally biased region" description="Basic and acidic residues" evidence="1">
    <location>
        <begin position="56"/>
        <end position="96"/>
    </location>
</feature>
<accession>A0A395T1N3</accession>
<protein>
    <submittedName>
        <fullName evidence="2">Uncharacterized protein</fullName>
    </submittedName>
</protein>
<feature type="compositionally biased region" description="Basic and acidic residues" evidence="1">
    <location>
        <begin position="104"/>
        <end position="157"/>
    </location>
</feature>
<evidence type="ECO:0000313" key="2">
    <source>
        <dbReference type="EMBL" id="RGP78427.1"/>
    </source>
</evidence>
<feature type="region of interest" description="Disordered" evidence="1">
    <location>
        <begin position="14"/>
        <end position="181"/>
    </location>
</feature>
<evidence type="ECO:0000256" key="1">
    <source>
        <dbReference type="SAM" id="MobiDB-lite"/>
    </source>
</evidence>
<dbReference type="Proteomes" id="UP000266234">
    <property type="component" value="Unassembled WGS sequence"/>
</dbReference>